<keyword evidence="6" id="KW-0902">Two-component regulatory system</keyword>
<keyword evidence="9" id="KW-1133">Transmembrane helix</keyword>
<dbReference type="Gene3D" id="3.40.50.2300">
    <property type="match status" value="1"/>
</dbReference>
<keyword evidence="9" id="KW-0812">Transmembrane</keyword>
<dbReference type="Gene3D" id="3.30.565.10">
    <property type="entry name" value="Histidine kinase-like ATPase, C-terminal domain"/>
    <property type="match status" value="2"/>
</dbReference>
<dbReference type="GO" id="GO:0016020">
    <property type="term" value="C:membrane"/>
    <property type="evidence" value="ECO:0007669"/>
    <property type="project" value="InterPro"/>
</dbReference>
<dbReference type="SUPFAM" id="SSF47384">
    <property type="entry name" value="Homodimeric domain of signal transducing histidine kinase"/>
    <property type="match status" value="1"/>
</dbReference>
<evidence type="ECO:0000259" key="10">
    <source>
        <dbReference type="PROSITE" id="PS50109"/>
    </source>
</evidence>
<dbReference type="InterPro" id="IPR004358">
    <property type="entry name" value="Sig_transdc_His_kin-like_C"/>
</dbReference>
<feature type="domain" description="Histidine kinase" evidence="10">
    <location>
        <begin position="444"/>
        <end position="661"/>
    </location>
</feature>
<dbReference type="Pfam" id="PF02518">
    <property type="entry name" value="HATPase_c"/>
    <property type="match status" value="2"/>
</dbReference>
<keyword evidence="5 12" id="KW-0418">Kinase</keyword>
<dbReference type="InterPro" id="IPR011006">
    <property type="entry name" value="CheY-like_superfamily"/>
</dbReference>
<dbReference type="InterPro" id="IPR003661">
    <property type="entry name" value="HisK_dim/P_dom"/>
</dbReference>
<organism evidence="12 13">
    <name type="scientific">[Clostridium] fimetarium</name>
    <dbReference type="NCBI Taxonomy" id="99656"/>
    <lineage>
        <taxon>Bacteria</taxon>
        <taxon>Bacillati</taxon>
        <taxon>Bacillota</taxon>
        <taxon>Clostridia</taxon>
        <taxon>Lachnospirales</taxon>
        <taxon>Lachnospiraceae</taxon>
    </lineage>
</organism>
<feature type="transmembrane region" description="Helical" evidence="9">
    <location>
        <begin position="240"/>
        <end position="256"/>
    </location>
</feature>
<dbReference type="InterPro" id="IPR003594">
    <property type="entry name" value="HATPase_dom"/>
</dbReference>
<dbReference type="Proteomes" id="UP000199701">
    <property type="component" value="Unassembled WGS sequence"/>
</dbReference>
<dbReference type="InterPro" id="IPR005467">
    <property type="entry name" value="His_kinase_dom"/>
</dbReference>
<dbReference type="InterPro" id="IPR036097">
    <property type="entry name" value="HisK_dim/P_sf"/>
</dbReference>
<dbReference type="PANTHER" id="PTHR43547:SF2">
    <property type="entry name" value="HYBRID SIGNAL TRANSDUCTION HISTIDINE KINASE C"/>
    <property type="match status" value="1"/>
</dbReference>
<dbReference type="PRINTS" id="PR00344">
    <property type="entry name" value="BCTRLSENSOR"/>
</dbReference>
<evidence type="ECO:0000256" key="6">
    <source>
        <dbReference type="ARBA" id="ARBA00023012"/>
    </source>
</evidence>
<name>A0A1I0RNZ4_9FIRM</name>
<dbReference type="Pfam" id="PF00072">
    <property type="entry name" value="Response_reg"/>
    <property type="match status" value="1"/>
</dbReference>
<dbReference type="InterPro" id="IPR010559">
    <property type="entry name" value="Sig_transdc_His_kin_internal"/>
</dbReference>
<dbReference type="InterPro" id="IPR036890">
    <property type="entry name" value="HATPase_C_sf"/>
</dbReference>
<dbReference type="SUPFAM" id="SSF55874">
    <property type="entry name" value="ATPase domain of HSP90 chaperone/DNA topoisomerase II/histidine kinase"/>
    <property type="match status" value="2"/>
</dbReference>
<evidence type="ECO:0000256" key="1">
    <source>
        <dbReference type="ARBA" id="ARBA00000085"/>
    </source>
</evidence>
<dbReference type="Gene3D" id="2.60.120.260">
    <property type="entry name" value="Galactose-binding domain-like"/>
    <property type="match status" value="1"/>
</dbReference>
<dbReference type="EMBL" id="FOJI01000020">
    <property type="protein sequence ID" value="SEW42956.1"/>
    <property type="molecule type" value="Genomic_DNA"/>
</dbReference>
<dbReference type="RefSeq" id="WP_092457207.1">
    <property type="nucleotide sequence ID" value="NZ_FOJI01000020.1"/>
</dbReference>
<evidence type="ECO:0000256" key="9">
    <source>
        <dbReference type="SAM" id="Phobius"/>
    </source>
</evidence>
<evidence type="ECO:0000313" key="12">
    <source>
        <dbReference type="EMBL" id="SEW42956.1"/>
    </source>
</evidence>
<feature type="transmembrane region" description="Helical" evidence="9">
    <location>
        <begin position="335"/>
        <end position="354"/>
    </location>
</feature>
<feature type="transmembrane region" description="Helical" evidence="9">
    <location>
        <begin position="215"/>
        <end position="233"/>
    </location>
</feature>
<keyword evidence="5 12" id="KW-0808">Transferase</keyword>
<accession>A0A1I0RNZ4</accession>
<keyword evidence="4 8" id="KW-0597">Phosphoprotein</keyword>
<keyword evidence="9" id="KW-0472">Membrane</keyword>
<reference evidence="12 13" key="1">
    <citation type="submission" date="2016-10" db="EMBL/GenBank/DDBJ databases">
        <authorList>
            <person name="de Groot N.N."/>
        </authorList>
    </citation>
    <scope>NUCLEOTIDE SEQUENCE [LARGE SCALE GENOMIC DNA]</scope>
    <source>
        <strain evidence="12 13">DSM 9179</strain>
    </source>
</reference>
<dbReference type="PANTHER" id="PTHR43547">
    <property type="entry name" value="TWO-COMPONENT HISTIDINE KINASE"/>
    <property type="match status" value="1"/>
</dbReference>
<dbReference type="Pfam" id="PF06580">
    <property type="entry name" value="His_kinase"/>
    <property type="match status" value="1"/>
</dbReference>
<dbReference type="GO" id="GO:0000155">
    <property type="term" value="F:phosphorelay sensor kinase activity"/>
    <property type="evidence" value="ECO:0007669"/>
    <property type="project" value="InterPro"/>
</dbReference>
<keyword evidence="13" id="KW-1185">Reference proteome</keyword>
<comment type="function">
    <text evidence="7">May play the central regulatory role in sporulation. It may be an element of the effector pathway responsible for the activation of sporulation genes in response to nutritional stress. Spo0A may act in concert with spo0H (a sigma factor) to control the expression of some genes that are critical to the sporulation process.</text>
</comment>
<dbReference type="SMART" id="SM00448">
    <property type="entry name" value="REC"/>
    <property type="match status" value="1"/>
</dbReference>
<feature type="transmembrane region" description="Helical" evidence="9">
    <location>
        <begin position="366"/>
        <end position="388"/>
    </location>
</feature>
<feature type="domain" description="Response regulatory" evidence="11">
    <location>
        <begin position="698"/>
        <end position="815"/>
    </location>
</feature>
<evidence type="ECO:0000256" key="2">
    <source>
        <dbReference type="ARBA" id="ARBA00012438"/>
    </source>
</evidence>
<dbReference type="PROSITE" id="PS51257">
    <property type="entry name" value="PROKAR_LIPOPROTEIN"/>
    <property type="match status" value="1"/>
</dbReference>
<dbReference type="PROSITE" id="PS50109">
    <property type="entry name" value="HIS_KIN"/>
    <property type="match status" value="2"/>
</dbReference>
<comment type="catalytic activity">
    <reaction evidence="1">
        <text>ATP + protein L-histidine = ADP + protein N-phospho-L-histidine.</text>
        <dbReference type="EC" id="2.7.13.3"/>
    </reaction>
</comment>
<dbReference type="STRING" id="99656.SAMN05421659_1206"/>
<feature type="modified residue" description="4-aspartylphosphate" evidence="8">
    <location>
        <position position="748"/>
    </location>
</feature>
<dbReference type="Gene3D" id="1.10.287.130">
    <property type="match status" value="1"/>
</dbReference>
<evidence type="ECO:0000313" key="13">
    <source>
        <dbReference type="Proteomes" id="UP000199701"/>
    </source>
</evidence>
<evidence type="ECO:0000256" key="8">
    <source>
        <dbReference type="PROSITE-ProRule" id="PRU00169"/>
    </source>
</evidence>
<evidence type="ECO:0000256" key="3">
    <source>
        <dbReference type="ARBA" id="ARBA00018672"/>
    </source>
</evidence>
<dbReference type="InterPro" id="IPR001789">
    <property type="entry name" value="Sig_transdc_resp-reg_receiver"/>
</dbReference>
<evidence type="ECO:0000259" key="11">
    <source>
        <dbReference type="PROSITE" id="PS50110"/>
    </source>
</evidence>
<dbReference type="SUPFAM" id="SSF49785">
    <property type="entry name" value="Galactose-binding domain-like"/>
    <property type="match status" value="1"/>
</dbReference>
<evidence type="ECO:0000256" key="7">
    <source>
        <dbReference type="ARBA" id="ARBA00024867"/>
    </source>
</evidence>
<sequence>MKEKNTFQKKIVLFLAVGFCMVSACIYTIWEKPSVPICTNGVLDLSHWRLGDDGTVPLNGKWEFYPDRLLSTTDINNPSLKNVEYLQVPGRWANKKADIDIADRGIGTYHLIIKTNGETSQYGLKITNIRSSCRIYANGKEITKVGNPTTTYSTAYETSILPVMAFFPSDNDTIDLVIQVANWDYVNGGIIQPIYLGSQQGILHTDFIHKMLESIGIAALMIFGCLFVAIYFFSRHNKHLLFLGLVCISYTFVKVADGEKFFNFIFNSISYLNVLRFKNTAICLSIIFMGLFIRELGKDFIPLRVLKGIILSLSCGVLLLLIIRNKDLYLVEMMLSFFDISSYVIYSIFIFRAARRAKYGTIGKNGTLLLLLFVSLITISFCGAYLYFTSILHTYISPSLILLCGLSMASFLYIIQFVKANDSMNAWNQKLIQADKEKDQLLIQTSNAFKTPLYSIISVAKSTVDSGEDSGRQQKNLILISSVAARLSSLVNDIIDFQSIKNHTLRLNCRDFDVSGTIQAVNEVLIHIKKGEQVQLQNAVPIGCFYVHADEDRLHQILIHIVGNALRYTQTGFVKITAEVIDGEIQIYVMDTGVGISQEDQKNLFDDRFSEQKDESSDPFFIGMGLKISKMLAKNMQGNLFLKKSTPGEGSVFVIQMPQMAEYSTKNIDNSLVEADKSTLLVSSNYVPSGNASALPYILLAVDDEAENIKTLQEIFYAKEYQILGAYSGEQALKRLNERRDISIVLLDTSMPGMTGYEVCRRIRVEHSLYELPILLFTSRHAPEDIAEGFEAGANDFLVKPYDVRELTARVNTLLRMKESAENTVKMETAFLQSQIKPHFLYNALSTIISLCRKDGGQAENLLKDLSNYLRGSLDIDPNHSFISVKQELSLVESYIHIDKARFGERLNVVLDLDDDVMGIEIPAMIIQPIVENAVRHGLMKRISGGTVAISIKKVDMELVISVSDDGQGMNDEKQKSLLDSSLSTSGIALKNVNKRLINAYGQGLEIQSDFGLGTTVTMRIPVGDTMQKGVLVND</sequence>
<proteinExistence type="predicted"/>
<dbReference type="SUPFAM" id="SSF52172">
    <property type="entry name" value="CheY-like"/>
    <property type="match status" value="1"/>
</dbReference>
<dbReference type="SMART" id="SM00387">
    <property type="entry name" value="HATPase_c"/>
    <property type="match status" value="2"/>
</dbReference>
<gene>
    <name evidence="12" type="ORF">SAMN05421659_1206</name>
</gene>
<dbReference type="CDD" id="cd00075">
    <property type="entry name" value="HATPase"/>
    <property type="match status" value="1"/>
</dbReference>
<dbReference type="OrthoDB" id="9809348at2"/>
<feature type="transmembrane region" description="Helical" evidence="9">
    <location>
        <begin position="12"/>
        <end position="30"/>
    </location>
</feature>
<dbReference type="PROSITE" id="PS50110">
    <property type="entry name" value="RESPONSE_REGULATORY"/>
    <property type="match status" value="1"/>
</dbReference>
<dbReference type="CDD" id="cd00082">
    <property type="entry name" value="HisKA"/>
    <property type="match status" value="1"/>
</dbReference>
<dbReference type="InterPro" id="IPR008979">
    <property type="entry name" value="Galactose-bd-like_sf"/>
</dbReference>
<feature type="transmembrane region" description="Helical" evidence="9">
    <location>
        <begin position="305"/>
        <end position="323"/>
    </location>
</feature>
<protein>
    <recommendedName>
        <fullName evidence="3">Stage 0 sporulation protein A homolog</fullName>
        <ecNumber evidence="2">2.7.13.3</ecNumber>
    </recommendedName>
</protein>
<evidence type="ECO:0000256" key="5">
    <source>
        <dbReference type="ARBA" id="ARBA00022777"/>
    </source>
</evidence>
<dbReference type="AlphaFoldDB" id="A0A1I0RNZ4"/>
<evidence type="ECO:0000256" key="4">
    <source>
        <dbReference type="ARBA" id="ARBA00022553"/>
    </source>
</evidence>
<feature type="transmembrane region" description="Helical" evidence="9">
    <location>
        <begin position="394"/>
        <end position="415"/>
    </location>
</feature>
<dbReference type="EC" id="2.7.13.3" evidence="2"/>
<feature type="domain" description="Histidine kinase" evidence="10">
    <location>
        <begin position="926"/>
        <end position="1025"/>
    </location>
</feature>